<evidence type="ECO:0000256" key="10">
    <source>
        <dbReference type="SAM" id="Phobius"/>
    </source>
</evidence>
<organism evidence="12 13">
    <name type="scientific">Larinioides sclopetarius</name>
    <dbReference type="NCBI Taxonomy" id="280406"/>
    <lineage>
        <taxon>Eukaryota</taxon>
        <taxon>Metazoa</taxon>
        <taxon>Ecdysozoa</taxon>
        <taxon>Arthropoda</taxon>
        <taxon>Chelicerata</taxon>
        <taxon>Arachnida</taxon>
        <taxon>Araneae</taxon>
        <taxon>Araneomorphae</taxon>
        <taxon>Entelegynae</taxon>
        <taxon>Araneoidea</taxon>
        <taxon>Araneidae</taxon>
        <taxon>Larinioides</taxon>
    </lineage>
</organism>
<keyword evidence="8 10" id="KW-0472">Membrane</keyword>
<evidence type="ECO:0000259" key="11">
    <source>
        <dbReference type="PROSITE" id="PS50104"/>
    </source>
</evidence>
<dbReference type="AlphaFoldDB" id="A0AAV2A343"/>
<dbReference type="SMART" id="SM00255">
    <property type="entry name" value="TIR"/>
    <property type="match status" value="1"/>
</dbReference>
<dbReference type="SMART" id="SM00082">
    <property type="entry name" value="LRRCT"/>
    <property type="match status" value="2"/>
</dbReference>
<accession>A0AAV2A343</accession>
<dbReference type="Proteomes" id="UP001497382">
    <property type="component" value="Unassembled WGS sequence"/>
</dbReference>
<keyword evidence="4 10" id="KW-0812">Transmembrane</keyword>
<dbReference type="Gene3D" id="3.40.50.10140">
    <property type="entry name" value="Toll/interleukin-1 receptor homology (TIR) domain"/>
    <property type="match status" value="1"/>
</dbReference>
<evidence type="ECO:0000313" key="12">
    <source>
        <dbReference type="EMBL" id="CAL1277986.1"/>
    </source>
</evidence>
<dbReference type="Pfam" id="PF13855">
    <property type="entry name" value="LRR_8"/>
    <property type="match status" value="4"/>
</dbReference>
<dbReference type="InterPro" id="IPR000157">
    <property type="entry name" value="TIR_dom"/>
</dbReference>
<dbReference type="InterPro" id="IPR003591">
    <property type="entry name" value="Leu-rich_rpt_typical-subtyp"/>
</dbReference>
<evidence type="ECO:0000256" key="9">
    <source>
        <dbReference type="ARBA" id="ARBA00023170"/>
    </source>
</evidence>
<dbReference type="InterPro" id="IPR017241">
    <property type="entry name" value="Toll-like_receptor"/>
</dbReference>
<dbReference type="PROSITE" id="PS50104">
    <property type="entry name" value="TIR"/>
    <property type="match status" value="1"/>
</dbReference>
<evidence type="ECO:0000256" key="6">
    <source>
        <dbReference type="ARBA" id="ARBA00022737"/>
    </source>
</evidence>
<dbReference type="PANTHER" id="PTHR24373">
    <property type="entry name" value="SLIT RELATED LEUCINE-RICH REPEAT NEURONAL PROTEIN"/>
    <property type="match status" value="1"/>
</dbReference>
<dbReference type="PIRSF" id="PIRSF037595">
    <property type="entry name" value="Toll-like_receptor"/>
    <property type="match status" value="1"/>
</dbReference>
<dbReference type="GO" id="GO:0016020">
    <property type="term" value="C:membrane"/>
    <property type="evidence" value="ECO:0007669"/>
    <property type="project" value="UniProtKB-SubCell"/>
</dbReference>
<dbReference type="SUPFAM" id="SSF52200">
    <property type="entry name" value="Toll/Interleukin receptor TIR domain"/>
    <property type="match status" value="1"/>
</dbReference>
<name>A0AAV2A343_9ARAC</name>
<proteinExistence type="inferred from homology"/>
<dbReference type="PRINTS" id="PR01537">
    <property type="entry name" value="INTRLKN1R1F"/>
</dbReference>
<dbReference type="InterPro" id="IPR050328">
    <property type="entry name" value="Dev_Immune_Receptor"/>
</dbReference>
<evidence type="ECO:0000256" key="1">
    <source>
        <dbReference type="ARBA" id="ARBA00004479"/>
    </source>
</evidence>
<evidence type="ECO:0000313" key="13">
    <source>
        <dbReference type="Proteomes" id="UP001497382"/>
    </source>
</evidence>
<dbReference type="Gene3D" id="3.80.10.10">
    <property type="entry name" value="Ribonuclease Inhibitor"/>
    <property type="match status" value="4"/>
</dbReference>
<feature type="non-terminal residue" evidence="12">
    <location>
        <position position="1"/>
    </location>
</feature>
<gene>
    <name evidence="12" type="ORF">LARSCL_LOCUS9519</name>
</gene>
<feature type="domain" description="TIR" evidence="11">
    <location>
        <begin position="670"/>
        <end position="806"/>
    </location>
</feature>
<dbReference type="Pfam" id="PF01582">
    <property type="entry name" value="TIR"/>
    <property type="match status" value="1"/>
</dbReference>
<evidence type="ECO:0000256" key="2">
    <source>
        <dbReference type="ARBA" id="ARBA00009634"/>
    </source>
</evidence>
<evidence type="ECO:0000256" key="3">
    <source>
        <dbReference type="ARBA" id="ARBA00022614"/>
    </source>
</evidence>
<keyword evidence="6" id="KW-0677">Repeat</keyword>
<comment type="similarity">
    <text evidence="2">Belongs to the Toll-like receptor family.</text>
</comment>
<dbReference type="InterPro" id="IPR001611">
    <property type="entry name" value="Leu-rich_rpt"/>
</dbReference>
<dbReference type="EMBL" id="CAXIEN010000107">
    <property type="protein sequence ID" value="CAL1277986.1"/>
    <property type="molecule type" value="Genomic_DNA"/>
</dbReference>
<dbReference type="InterPro" id="IPR032675">
    <property type="entry name" value="LRR_dom_sf"/>
</dbReference>
<protein>
    <recommendedName>
        <fullName evidence="11">TIR domain-containing protein</fullName>
    </recommendedName>
</protein>
<comment type="subcellular location">
    <subcellularLocation>
        <location evidence="1">Membrane</location>
        <topology evidence="1">Single-pass type I membrane protein</topology>
    </subcellularLocation>
</comment>
<dbReference type="InterPro" id="IPR035897">
    <property type="entry name" value="Toll_tir_struct_dom_sf"/>
</dbReference>
<evidence type="ECO:0000256" key="8">
    <source>
        <dbReference type="ARBA" id="ARBA00023136"/>
    </source>
</evidence>
<dbReference type="PANTHER" id="PTHR24373:SF397">
    <property type="entry name" value="IG-LIKE DOMAIN-CONTAINING PROTEIN"/>
    <property type="match status" value="1"/>
</dbReference>
<feature type="transmembrane region" description="Helical" evidence="10">
    <location>
        <begin position="617"/>
        <end position="641"/>
    </location>
</feature>
<dbReference type="SUPFAM" id="SSF52058">
    <property type="entry name" value="L domain-like"/>
    <property type="match status" value="3"/>
</dbReference>
<dbReference type="GO" id="GO:0006955">
    <property type="term" value="P:immune response"/>
    <property type="evidence" value="ECO:0007669"/>
    <property type="project" value="InterPro"/>
</dbReference>
<dbReference type="GO" id="GO:0002224">
    <property type="term" value="P:toll-like receptor signaling pathway"/>
    <property type="evidence" value="ECO:0007669"/>
    <property type="project" value="InterPro"/>
</dbReference>
<keyword evidence="5" id="KW-0732">Signal</keyword>
<keyword evidence="3" id="KW-0433">Leucine-rich repeat</keyword>
<dbReference type="GO" id="GO:0004888">
    <property type="term" value="F:transmembrane signaling receptor activity"/>
    <property type="evidence" value="ECO:0007669"/>
    <property type="project" value="InterPro"/>
</dbReference>
<dbReference type="SMART" id="SM00369">
    <property type="entry name" value="LRR_TYP"/>
    <property type="match status" value="14"/>
</dbReference>
<dbReference type="InterPro" id="IPR000483">
    <property type="entry name" value="Cys-rich_flank_reg_C"/>
</dbReference>
<keyword evidence="7 10" id="KW-1133">Transmembrane helix</keyword>
<evidence type="ECO:0000256" key="4">
    <source>
        <dbReference type="ARBA" id="ARBA00022692"/>
    </source>
</evidence>
<keyword evidence="9" id="KW-0675">Receptor</keyword>
<evidence type="ECO:0000256" key="7">
    <source>
        <dbReference type="ARBA" id="ARBA00022989"/>
    </source>
</evidence>
<dbReference type="FunFam" id="3.80.10.10:FF:001164">
    <property type="entry name" value="GH01279p"/>
    <property type="match status" value="1"/>
</dbReference>
<dbReference type="PROSITE" id="PS51450">
    <property type="entry name" value="LRR"/>
    <property type="match status" value="6"/>
</dbReference>
<reference evidence="12 13" key="1">
    <citation type="submission" date="2024-04" db="EMBL/GenBank/DDBJ databases">
        <authorList>
            <person name="Rising A."/>
            <person name="Reimegard J."/>
            <person name="Sonavane S."/>
            <person name="Akerstrom W."/>
            <person name="Nylinder S."/>
            <person name="Hedman E."/>
            <person name="Kallberg Y."/>
        </authorList>
    </citation>
    <scope>NUCLEOTIDE SEQUENCE [LARGE SCALE GENOMIC DNA]</scope>
</reference>
<sequence>FLKIPIAIGKLTKLKILHINDGKLTGVDTELQNMADLLELKLINNNISQISLEAFSNSSNLSSIHLSQNKLIFLYPGIFDGCRNLKKIFLRKNFLKSIDGLFNLPAIKEIHLEVNKLETIDNAFQRDINLEYLHLSTNPLKRISSSAFNANVKHLRALTLRNCELKFLPPSIFRCLTKLKFLDLSNNLIESLPVEIFHGLYMLLQVNLNENRISYLGEVFRHNYHLQKVFLSNNNLQTLQNLFPRLQYLHTVDLKYNNLTVITETDFSTCISVRTLQLSNNSIYRIDSNAFLNMVELKNLSIAFNKLTSLNGSLRNSCELKYLWLHHNRLNEIGPSEMSKLKKLMRINLSFNNLTNIHKAFRNLKRLRILNLYGNKLTTISRSTFPTRFIIKKFRTAGNPWICDCRLSWLLEITKLANQFTCIFPEHFYKQKVGQLTTYNLTNWSDNCDKSCECTCVPQENEFFVRVDCSGRNITQVPDNLPEKVGELHLQNNLISNLIKLERHPLAHLKYLDVERNFINDIGFYFPKNLEIVKLARNNLTRFMPYHALPTILSWTLSDNPWICDCHTVDFWKFLNSESEKILDVKSVICSQSEEKPKLYGKIICDLTDFELCPEKLLLYILLGVVLSVLTFTAIGSHFVYTRYRYHLKVWLYSRGFSFLKKRDDSDLGKKHDAYVCFSDEDLEFVREYIIPELEDKEPFYSLFVSPRDMQAGRFEIDQQLEEMKNSKRIIIIVSQSFIDSELNMEIFRVAFASGLEEKKYRIIPIVFGTLPPLSELDPSLKVALESTQSLRFGQKLFWEMVRYAMPEKSHLTEVSGSDNDMDVPLLNAR</sequence>
<dbReference type="SMART" id="SM00365">
    <property type="entry name" value="LRR_SD22"/>
    <property type="match status" value="4"/>
</dbReference>
<evidence type="ECO:0000256" key="5">
    <source>
        <dbReference type="ARBA" id="ARBA00022729"/>
    </source>
</evidence>
<keyword evidence="13" id="KW-1185">Reference proteome</keyword>
<comment type="caution">
    <text evidence="12">The sequence shown here is derived from an EMBL/GenBank/DDBJ whole genome shotgun (WGS) entry which is preliminary data.</text>
</comment>